<dbReference type="CDD" id="cd01095">
    <property type="entry name" value="Nitrilotriacetate_monoxgenase"/>
    <property type="match status" value="1"/>
</dbReference>
<dbReference type="PANTHER" id="PTHR30011">
    <property type="entry name" value="ALKANESULFONATE MONOOXYGENASE-RELATED"/>
    <property type="match status" value="1"/>
</dbReference>
<keyword evidence="3" id="KW-0560">Oxidoreductase</keyword>
<keyword evidence="2 6" id="KW-0288">FMN</keyword>
<dbReference type="InterPro" id="IPR016215">
    <property type="entry name" value="NTA_MOA"/>
</dbReference>
<comment type="similarity">
    <text evidence="5">Belongs to the NtaA/SnaA/DszA monooxygenase family.</text>
</comment>
<feature type="binding site" evidence="6">
    <location>
        <position position="164"/>
    </location>
    <ligand>
        <name>FMN</name>
        <dbReference type="ChEBI" id="CHEBI:58210"/>
    </ligand>
</feature>
<keyword evidence="4 8" id="KW-0503">Monooxygenase</keyword>
<comment type="caution">
    <text evidence="8">The sequence shown here is derived from an EMBL/GenBank/DDBJ whole genome shotgun (WGS) entry which is preliminary data.</text>
</comment>
<evidence type="ECO:0000256" key="1">
    <source>
        <dbReference type="ARBA" id="ARBA00022630"/>
    </source>
</evidence>
<dbReference type="InterPro" id="IPR036661">
    <property type="entry name" value="Luciferase-like_sf"/>
</dbReference>
<proteinExistence type="inferred from homology"/>
<dbReference type="EMBL" id="BMJQ01000016">
    <property type="protein sequence ID" value="GGF39598.1"/>
    <property type="molecule type" value="Genomic_DNA"/>
</dbReference>
<feature type="binding site" evidence="6">
    <location>
        <position position="235"/>
    </location>
    <ligand>
        <name>FMN</name>
        <dbReference type="ChEBI" id="CHEBI:58210"/>
    </ligand>
</feature>
<dbReference type="PANTHER" id="PTHR30011:SF16">
    <property type="entry name" value="C2H2 FINGER DOMAIN TRANSCRIPTION FACTOR (EUROFUNG)-RELATED"/>
    <property type="match status" value="1"/>
</dbReference>
<evidence type="ECO:0000313" key="9">
    <source>
        <dbReference type="Proteomes" id="UP000646365"/>
    </source>
</evidence>
<dbReference type="PIRSF" id="PIRSF000337">
    <property type="entry name" value="NTA_MOA"/>
    <property type="match status" value="1"/>
</dbReference>
<feature type="domain" description="Luciferase-like" evidence="7">
    <location>
        <begin position="40"/>
        <end position="393"/>
    </location>
</feature>
<keyword evidence="1 6" id="KW-0285">Flavoprotein</keyword>
<feature type="binding site" evidence="6">
    <location>
        <position position="110"/>
    </location>
    <ligand>
        <name>FMN</name>
        <dbReference type="ChEBI" id="CHEBI:58210"/>
    </ligand>
</feature>
<evidence type="ECO:0000313" key="8">
    <source>
        <dbReference type="EMBL" id="GGF39598.1"/>
    </source>
</evidence>
<feature type="binding site" evidence="6">
    <location>
        <position position="64"/>
    </location>
    <ligand>
        <name>FMN</name>
        <dbReference type="ChEBI" id="CHEBI:58210"/>
    </ligand>
</feature>
<protein>
    <submittedName>
        <fullName evidence="8">Monooxygenase</fullName>
    </submittedName>
</protein>
<dbReference type="InterPro" id="IPR011251">
    <property type="entry name" value="Luciferase-like_dom"/>
</dbReference>
<dbReference type="Proteomes" id="UP000646365">
    <property type="component" value="Unassembled WGS sequence"/>
</dbReference>
<keyword evidence="9" id="KW-1185">Reference proteome</keyword>
<dbReference type="GO" id="GO:0004497">
    <property type="term" value="F:monooxygenase activity"/>
    <property type="evidence" value="ECO:0007669"/>
    <property type="project" value="UniProtKB-KW"/>
</dbReference>
<reference evidence="8" key="1">
    <citation type="journal article" date="2014" name="Int. J. Syst. Evol. Microbiol.">
        <title>Complete genome sequence of Corynebacterium casei LMG S-19264T (=DSM 44701T), isolated from a smear-ripened cheese.</title>
        <authorList>
            <consortium name="US DOE Joint Genome Institute (JGI-PGF)"/>
            <person name="Walter F."/>
            <person name="Albersmeier A."/>
            <person name="Kalinowski J."/>
            <person name="Ruckert C."/>
        </authorList>
    </citation>
    <scope>NUCLEOTIDE SEQUENCE</scope>
    <source>
        <strain evidence="8">CGMCC 1.15725</strain>
    </source>
</reference>
<evidence type="ECO:0000256" key="3">
    <source>
        <dbReference type="ARBA" id="ARBA00023002"/>
    </source>
</evidence>
<dbReference type="AlphaFoldDB" id="A0A8J3E605"/>
<evidence type="ECO:0000256" key="2">
    <source>
        <dbReference type="ARBA" id="ARBA00022643"/>
    </source>
</evidence>
<dbReference type="Pfam" id="PF00296">
    <property type="entry name" value="Bac_luciferase"/>
    <property type="match status" value="1"/>
</dbReference>
<dbReference type="GO" id="GO:0016705">
    <property type="term" value="F:oxidoreductase activity, acting on paired donors, with incorporation or reduction of molecular oxygen"/>
    <property type="evidence" value="ECO:0007669"/>
    <property type="project" value="InterPro"/>
</dbReference>
<dbReference type="InterPro" id="IPR051260">
    <property type="entry name" value="Diverse_substr_monoxygenases"/>
</dbReference>
<organism evidence="8 9">
    <name type="scientific">Aliidongia dinghuensis</name>
    <dbReference type="NCBI Taxonomy" id="1867774"/>
    <lineage>
        <taxon>Bacteria</taxon>
        <taxon>Pseudomonadati</taxon>
        <taxon>Pseudomonadota</taxon>
        <taxon>Alphaproteobacteria</taxon>
        <taxon>Rhodospirillales</taxon>
        <taxon>Dongiaceae</taxon>
        <taxon>Aliidongia</taxon>
    </lineage>
</organism>
<sequence>MAQGQTAQRQMHLVAYLKTGPTALHVGGWRHPEATLDDILQPSRYQHIARVLEEARFDGCFFADLFGLYDIHGGSYDAYVRRGGQISFLDPTVVLPVMAAATTHLGLGATLSTSFHTPYHLARWLGSLDAMSGGRVAWNVVTSATDLEAQNAGMDELPPREQRYDRADEVLEACMALWNSWDEDAFVLDKASGVLADPAKVHYANYAGRWVKTRGPLSIPRSPQGRPVIMQAGASDRGRDFAARWAEVIFTVQRGRDEMRDFYEDVKGRMGTLGRAPTECAILPAVSVVLGETESIALERADYLNSLIDPELNVAASSSGLGADLTKLKSGASLAELQGNQGMKGTEQVLRQTMSADGLTLVQAAEKRNRGRELVGTPAMIADRLEDMFEAGVCDGFVLAPTMFPGMFEQFCRGVVPELQRRGLFRREYAGATLRENLRN</sequence>
<name>A0A8J3E605_9PROT</name>
<dbReference type="SUPFAM" id="SSF51679">
    <property type="entry name" value="Bacterial luciferase-like"/>
    <property type="match status" value="1"/>
</dbReference>
<dbReference type="RefSeq" id="WP_189051137.1">
    <property type="nucleotide sequence ID" value="NZ_BMJQ01000016.1"/>
</dbReference>
<evidence type="ECO:0000259" key="7">
    <source>
        <dbReference type="Pfam" id="PF00296"/>
    </source>
</evidence>
<gene>
    <name evidence="8" type="ORF">GCM10011611_52520</name>
</gene>
<reference evidence="8" key="2">
    <citation type="submission" date="2020-09" db="EMBL/GenBank/DDBJ databases">
        <authorList>
            <person name="Sun Q."/>
            <person name="Zhou Y."/>
        </authorList>
    </citation>
    <scope>NUCLEOTIDE SEQUENCE</scope>
    <source>
        <strain evidence="8">CGMCC 1.15725</strain>
    </source>
</reference>
<dbReference type="Gene3D" id="3.20.20.30">
    <property type="entry name" value="Luciferase-like domain"/>
    <property type="match status" value="1"/>
</dbReference>
<accession>A0A8J3E605</accession>
<evidence type="ECO:0000256" key="5">
    <source>
        <dbReference type="ARBA" id="ARBA00033748"/>
    </source>
</evidence>
<dbReference type="NCBIfam" id="TIGR03860">
    <property type="entry name" value="FMN_nitrolo"/>
    <property type="match status" value="1"/>
</dbReference>
<evidence type="ECO:0000256" key="6">
    <source>
        <dbReference type="PIRSR" id="PIRSR000337-1"/>
    </source>
</evidence>
<evidence type="ECO:0000256" key="4">
    <source>
        <dbReference type="ARBA" id="ARBA00023033"/>
    </source>
</evidence>